<name>A0A3Q4I1E0_NEOBR</name>
<keyword evidence="4" id="KW-0732">Signal</keyword>
<keyword evidence="2" id="KW-0027">Amidation</keyword>
<dbReference type="GO" id="GO:0007586">
    <property type="term" value="P:digestion"/>
    <property type="evidence" value="ECO:0007669"/>
    <property type="project" value="InterPro"/>
</dbReference>
<dbReference type="GO" id="GO:0030424">
    <property type="term" value="C:axon"/>
    <property type="evidence" value="ECO:0007669"/>
    <property type="project" value="TreeGrafter"/>
</dbReference>
<keyword evidence="1" id="KW-0765">Sulfation</keyword>
<sequence length="111" mass="12543">MSGKVFVVFALLVALLVSGAASTTETGETEETNVLKQLLTKHEMAKDSAGRQRQAPRTHSARLERRAHLSVDEREIMTKQIMQAISELMNSECMTDRDYQGWVDFGRRDTE</sequence>
<dbReference type="GeneTree" id="ENSGT00400000024592"/>
<dbReference type="PANTHER" id="PTHR10786">
    <property type="entry name" value="CHOLECYSTOKININ"/>
    <property type="match status" value="1"/>
</dbReference>
<dbReference type="Ensembl" id="ENSNBRT00000030991.1">
    <property type="protein sequence ID" value="ENSNBRP00000030220.1"/>
    <property type="gene ID" value="ENSNBRG00000022987.1"/>
</dbReference>
<dbReference type="GO" id="GO:0005615">
    <property type="term" value="C:extracellular space"/>
    <property type="evidence" value="ECO:0007669"/>
    <property type="project" value="TreeGrafter"/>
</dbReference>
<accession>A0A3Q4I1E0</accession>
<reference evidence="6" key="2">
    <citation type="submission" date="2025-09" db="UniProtKB">
        <authorList>
            <consortium name="Ensembl"/>
        </authorList>
    </citation>
    <scope>IDENTIFICATION</scope>
</reference>
<feature type="signal peptide" evidence="4">
    <location>
        <begin position="1"/>
        <end position="22"/>
    </location>
</feature>
<evidence type="ECO:0000313" key="7">
    <source>
        <dbReference type="Proteomes" id="UP000261580"/>
    </source>
</evidence>
<evidence type="ECO:0000256" key="1">
    <source>
        <dbReference type="ARBA" id="ARBA00022641"/>
    </source>
</evidence>
<evidence type="ECO:0000259" key="5">
    <source>
        <dbReference type="Pfam" id="PF00918"/>
    </source>
</evidence>
<dbReference type="Pfam" id="PF00918">
    <property type="entry name" value="Gastrin"/>
    <property type="match status" value="1"/>
</dbReference>
<evidence type="ECO:0000256" key="4">
    <source>
        <dbReference type="SAM" id="SignalP"/>
    </source>
</evidence>
<dbReference type="AlphaFoldDB" id="A0A3Q4I1E0"/>
<dbReference type="Proteomes" id="UP000261580">
    <property type="component" value="Unassembled WGS sequence"/>
</dbReference>
<feature type="region of interest" description="Disordered" evidence="3">
    <location>
        <begin position="42"/>
        <end position="63"/>
    </location>
</feature>
<feature type="chain" id="PRO_5018676116" evidence="4">
    <location>
        <begin position="23"/>
        <end position="111"/>
    </location>
</feature>
<organism evidence="6 7">
    <name type="scientific">Neolamprologus brichardi</name>
    <name type="common">Fairy cichlid</name>
    <name type="synonym">Lamprologus brichardi</name>
    <dbReference type="NCBI Taxonomy" id="32507"/>
    <lineage>
        <taxon>Eukaryota</taxon>
        <taxon>Metazoa</taxon>
        <taxon>Chordata</taxon>
        <taxon>Craniata</taxon>
        <taxon>Vertebrata</taxon>
        <taxon>Euteleostomi</taxon>
        <taxon>Actinopterygii</taxon>
        <taxon>Neopterygii</taxon>
        <taxon>Teleostei</taxon>
        <taxon>Neoteleostei</taxon>
        <taxon>Acanthomorphata</taxon>
        <taxon>Ovalentaria</taxon>
        <taxon>Cichlomorphae</taxon>
        <taxon>Cichliformes</taxon>
        <taxon>Cichlidae</taxon>
        <taxon>African cichlids</taxon>
        <taxon>Pseudocrenilabrinae</taxon>
        <taxon>Lamprologini</taxon>
        <taxon>Neolamprologus</taxon>
    </lineage>
</organism>
<evidence type="ECO:0000256" key="2">
    <source>
        <dbReference type="ARBA" id="ARBA00022815"/>
    </source>
</evidence>
<dbReference type="GO" id="GO:0005184">
    <property type="term" value="F:neuropeptide hormone activity"/>
    <property type="evidence" value="ECO:0007669"/>
    <property type="project" value="InterPro"/>
</dbReference>
<protein>
    <submittedName>
        <fullName evidence="6">Cholecystokinin-like</fullName>
    </submittedName>
</protein>
<feature type="domain" description="Gastrin/cholecystokinin peptide hormone" evidence="5">
    <location>
        <begin position="7"/>
        <end position="111"/>
    </location>
</feature>
<dbReference type="InterPro" id="IPR001651">
    <property type="entry name" value="Gastrin/CCK"/>
</dbReference>
<proteinExistence type="predicted"/>
<keyword evidence="7" id="KW-1185">Reference proteome</keyword>
<dbReference type="PANTHER" id="PTHR10786:SF0">
    <property type="entry name" value="CHOLECYSTOKININ"/>
    <property type="match status" value="1"/>
</dbReference>
<evidence type="ECO:0000313" key="6">
    <source>
        <dbReference type="Ensembl" id="ENSNBRP00000030220.1"/>
    </source>
</evidence>
<dbReference type="OMA" id="LMNSECM"/>
<evidence type="ECO:0000256" key="3">
    <source>
        <dbReference type="SAM" id="MobiDB-lite"/>
    </source>
</evidence>
<dbReference type="Bgee" id="ENSNBRG00000022987">
    <property type="expression patterns" value="Expressed in testis and 1 other cell type or tissue"/>
</dbReference>
<reference evidence="6" key="1">
    <citation type="submission" date="2025-08" db="UniProtKB">
        <authorList>
            <consortium name="Ensembl"/>
        </authorList>
    </citation>
    <scope>IDENTIFICATION</scope>
</reference>
<dbReference type="InterPro" id="IPR015499">
    <property type="entry name" value="CCK-like"/>
</dbReference>